<evidence type="ECO:0000313" key="1">
    <source>
        <dbReference type="EMBL" id="MFK9084292.1"/>
    </source>
</evidence>
<dbReference type="Proteomes" id="UP001622950">
    <property type="component" value="Unassembled WGS sequence"/>
</dbReference>
<evidence type="ECO:0000313" key="2">
    <source>
        <dbReference type="Proteomes" id="UP001622950"/>
    </source>
</evidence>
<proteinExistence type="predicted"/>
<dbReference type="EMBL" id="JBJHQE010000077">
    <property type="protein sequence ID" value="MFK9084292.1"/>
    <property type="molecule type" value="Genomic_DNA"/>
</dbReference>
<accession>A0ACC7N3I6</accession>
<gene>
    <name evidence="1" type="ORF">ACJEBM_26920</name>
</gene>
<organism evidence="1 2">
    <name type="scientific">Pseudomonas neuropathica</name>
    <dbReference type="NCBI Taxonomy" id="2730425"/>
    <lineage>
        <taxon>Bacteria</taxon>
        <taxon>Pseudomonadati</taxon>
        <taxon>Pseudomonadota</taxon>
        <taxon>Gammaproteobacteria</taxon>
        <taxon>Pseudomonadales</taxon>
        <taxon>Pseudomonadaceae</taxon>
        <taxon>Pseudomonas</taxon>
    </lineage>
</organism>
<reference evidence="1" key="1">
    <citation type="submission" date="2024-11" db="EMBL/GenBank/DDBJ databases">
        <authorList>
            <person name="Lucas J.A."/>
        </authorList>
    </citation>
    <scope>NUCLEOTIDE SEQUENCE</scope>
    <source>
        <strain evidence="1">Z 8.8</strain>
    </source>
</reference>
<name>A0ACC7N3I6_9PSED</name>
<comment type="caution">
    <text evidence="1">The sequence shown here is derived from an EMBL/GenBank/DDBJ whole genome shotgun (WGS) entry which is preliminary data.</text>
</comment>
<protein>
    <submittedName>
        <fullName evidence="1">Uncharacterized protein</fullName>
    </submittedName>
</protein>
<sequence length="526" mass="60200">MIIINSAAYTTPEIQVEFGKLPPCLLPIGNRKLLEYQVSMLRNTCDEKIVVSLPEDFIITIDEQMLFISLEIDCVFVPSDLSLAYSLLYILDTLDHADEEPLRLLQGDTLLDEIPKNSDLIAVVVSDPAFENEDALKTQFTQSGSTLKWCGYFSFSSPSVFLNALTLSQGSFKDAVRTYAELVDLEYPEVTGWYDLGQVDTYFVSRAQITTQRVFNSLRIENGTVRKSGTPSKKILAETEWFKRLPSTLIHYTPQLIESGIDIESGIPFYVLEYLHLPPLNEILVHGRNPDSFWKKIFQLINTFFRDTRNSFTSIDKKIQTETIRTDARDLYESKTFSRLEEYAESSGIDLNAPTAYDRRKLHSLRQIAKDCISRTLELPLIPTVLHGDFCFSNILYDSHSKSIKVIDPRGLNQKQELTLLGDQKYDLAKVCHSVIGLYDFIFAGRYQIENKESEAQKIVFRVDERLLRIQEAFTKSHLLPGITTKEILPLTVLLFLSMLPLHADRPDRQQAMLINALRLYTEYLD</sequence>
<keyword evidence="2" id="KW-1185">Reference proteome</keyword>